<keyword evidence="4" id="KW-1185">Reference proteome</keyword>
<sequence>MGTINFSTFDASKYLDSQEAIDDYLAIARADEDAATMRLVLRDIARARARIQQAPQSVRPEPRGSQSVREEHEIG</sequence>
<evidence type="ECO:0000313" key="5">
    <source>
        <dbReference type="Proteomes" id="UP001288320"/>
    </source>
</evidence>
<protein>
    <recommendedName>
        <fullName evidence="6">Addiction module antitoxin</fullName>
    </recommendedName>
</protein>
<dbReference type="InterPro" id="IPR014057">
    <property type="entry name" value="HI1420"/>
</dbReference>
<evidence type="ECO:0008006" key="6">
    <source>
        <dbReference type="Google" id="ProtNLM"/>
    </source>
</evidence>
<dbReference type="EMBL" id="JAWNFV010000019">
    <property type="protein sequence ID" value="MDY5141303.1"/>
    <property type="molecule type" value="Genomic_DNA"/>
</dbReference>
<dbReference type="EMBL" id="JAWNFY010000021">
    <property type="protein sequence ID" value="MDY5146875.1"/>
    <property type="molecule type" value="Genomic_DNA"/>
</dbReference>
<dbReference type="Pfam" id="PF21716">
    <property type="entry name" value="dnstrm_HI1420"/>
    <property type="match status" value="1"/>
</dbReference>
<proteinExistence type="predicted"/>
<dbReference type="RefSeq" id="WP_087070126.1">
    <property type="nucleotide sequence ID" value="NZ_CAUPFC010000038.1"/>
</dbReference>
<organism evidence="2 5">
    <name type="scientific">Actinotignum timonense</name>
    <dbReference type="NCBI Taxonomy" id="1870995"/>
    <lineage>
        <taxon>Bacteria</taxon>
        <taxon>Bacillati</taxon>
        <taxon>Actinomycetota</taxon>
        <taxon>Actinomycetes</taxon>
        <taxon>Actinomycetales</taxon>
        <taxon>Actinomycetaceae</taxon>
        <taxon>Actinotignum</taxon>
    </lineage>
</organism>
<accession>A0AAW9HE45</accession>
<dbReference type="AlphaFoldDB" id="A0AAW9HE45"/>
<dbReference type="Proteomes" id="UP001284901">
    <property type="component" value="Unassembled WGS sequence"/>
</dbReference>
<evidence type="ECO:0000256" key="1">
    <source>
        <dbReference type="SAM" id="MobiDB-lite"/>
    </source>
</evidence>
<evidence type="ECO:0000313" key="4">
    <source>
        <dbReference type="Proteomes" id="UP001284901"/>
    </source>
</evidence>
<reference evidence="2 4" key="1">
    <citation type="submission" date="2023-10" db="EMBL/GenBank/DDBJ databases">
        <title>Whole Genome based description of the genera Actinobaculum and Actinotignum reveals a complex phylogenetic relationship within the species included in the genus Actinotignum.</title>
        <authorList>
            <person name="Jensen C.S."/>
            <person name="Dargis R."/>
            <person name="Kemp M."/>
            <person name="Christensen J.J."/>
        </authorList>
    </citation>
    <scope>NUCLEOTIDE SEQUENCE</scope>
    <source>
        <strain evidence="3 4">SLA_B089</strain>
        <strain evidence="2">SLA_B245</strain>
    </source>
</reference>
<name>A0AAW9HE45_9ACTO</name>
<dbReference type="Proteomes" id="UP001288320">
    <property type="component" value="Unassembled WGS sequence"/>
</dbReference>
<feature type="region of interest" description="Disordered" evidence="1">
    <location>
        <begin position="51"/>
        <end position="75"/>
    </location>
</feature>
<evidence type="ECO:0000313" key="3">
    <source>
        <dbReference type="EMBL" id="MDY5146875.1"/>
    </source>
</evidence>
<gene>
    <name evidence="2" type="ORF">R6G74_08300</name>
    <name evidence="3" type="ORF">R6P33_07600</name>
</gene>
<evidence type="ECO:0000313" key="2">
    <source>
        <dbReference type="EMBL" id="MDY5141303.1"/>
    </source>
</evidence>
<comment type="caution">
    <text evidence="2">The sequence shown here is derived from an EMBL/GenBank/DDBJ whole genome shotgun (WGS) entry which is preliminary data.</text>
</comment>